<dbReference type="GO" id="GO:0005634">
    <property type="term" value="C:nucleus"/>
    <property type="evidence" value="ECO:0007669"/>
    <property type="project" value="UniProtKB-SubCell"/>
</dbReference>
<feature type="coiled-coil region" evidence="16">
    <location>
        <begin position="741"/>
        <end position="816"/>
    </location>
</feature>
<dbReference type="Proteomes" id="UP001346149">
    <property type="component" value="Unassembled WGS sequence"/>
</dbReference>
<evidence type="ECO:0000256" key="7">
    <source>
        <dbReference type="ARBA" id="ARBA00022771"/>
    </source>
</evidence>
<feature type="region of interest" description="Disordered" evidence="17">
    <location>
        <begin position="1"/>
        <end position="57"/>
    </location>
</feature>
<dbReference type="Pfam" id="PF00097">
    <property type="entry name" value="zf-C3HC4"/>
    <property type="match status" value="1"/>
</dbReference>
<sequence>MSEETQSSSDNGSNRPRYEEPRPRHPPSPDSVSAPPPPADRAAPPPEDVLAQLQNAKQRTREIASRLIFSASAGASSGSGLGEFDGKSPSVDNGVRLDSPDRDAKTLLNTSSSAIPVSYNDFGLSTSKRIEIPIDRIGFIAGKDGETIKFLQNQSGAKIQVICDADADSRTRTRTVELKGTAEHVGKAEQIIKEVLAEAEAGGSGLVSRRDEQSMSPYEYEVNATFLLYHNQRLVQQLKTQNDNLNLLNVKIQAMRDNQASYDALLINLNQKWNQVIDDLIFLEMRIGGFQNVLKEMDGANSSQGSIPSSSPEEIFLSRLLEADSIASREGSGTAGFIDEALANRCAYTEKLMKLVENAITSERLRTDSIARSLSVQVNIEDATEMLSKIDDMMEEEAKNLREASEIIHRRHMEYSDKIHPYARNHEEDQSEIIRLKGELDESMGKLNEIRRKLISLKMLKDAASGISSPTLGAVNGSSSPEKPAEKTARLRELKDLIEETKIVGADRLSELIDAREYNTILSEQLQDIQSELKDDKYLIQSRMYALLNDQLQHANAEVGRYRALTDALQGERSFVIRREKELNAKIELADVARNAIDNVDTRISDLELQLQKSISEKNDLEIKMEEALQDLGKKDIKAEFRVMASALSKEMGMMEMQLTRWKDIASEALSLREEAKALRASLASKSDERKSLVEVSAKQTEEIKCLKLLMERLQKENMELQIFLDMYGDESGEGRDVTEIRESERRANSQADVLRNALEEHNLELRVRAAHEAEAACQVRLSAAEAEIADLRDKLDSSEREVSELVEAIKMKDAEAETYISEMETIGQAYEDMQMQNQHLLQQMTERDDYNIKLVSDSVKTKQAQNSLLSEKQMLTMQLQQLNTMIESLKSKIVHNEEQMKLVLSEGMRTSQEERHLTASLEAAKWELADAEKELKWLKSASSSTEKEYDQLRRDMNEVQMELEKEREERIRLDEELAEWNRKLAKLTAETGEAAIQRLQDEINECKSVLKCSVCLDRPKQVVIVKCFHLFCNQCIQKNIEIRHRKCPACGTAFGQNDVRAVKI</sequence>
<dbReference type="InterPro" id="IPR004088">
    <property type="entry name" value="KH_dom_type_1"/>
</dbReference>
<proteinExistence type="inferred from homology"/>
<name>A0AAN7RCM4_TRANT</name>
<keyword evidence="6 15" id="KW-0479">Metal-binding</keyword>
<evidence type="ECO:0000256" key="5">
    <source>
        <dbReference type="ARBA" id="ARBA00022679"/>
    </source>
</evidence>
<dbReference type="GO" id="GO:0006325">
    <property type="term" value="P:chromatin organization"/>
    <property type="evidence" value="ECO:0007669"/>
    <property type="project" value="UniProtKB-KW"/>
</dbReference>
<dbReference type="InterPro" id="IPR018957">
    <property type="entry name" value="Znf_C3HC4_RING-type"/>
</dbReference>
<dbReference type="InterPro" id="IPR013956">
    <property type="entry name" value="E3_ubiquit_lig_Bre1"/>
</dbReference>
<comment type="subcellular location">
    <subcellularLocation>
        <location evidence="2 15">Nucleus</location>
    </subcellularLocation>
</comment>
<dbReference type="GO" id="GO:0003723">
    <property type="term" value="F:RNA binding"/>
    <property type="evidence" value="ECO:0007669"/>
    <property type="project" value="UniProtKB-UniRule"/>
</dbReference>
<dbReference type="SUPFAM" id="SSF54791">
    <property type="entry name" value="Eukaryotic type KH-domain (KH-domain type I)"/>
    <property type="match status" value="1"/>
</dbReference>
<dbReference type="PROSITE" id="PS50084">
    <property type="entry name" value="KH_TYPE_1"/>
    <property type="match status" value="1"/>
</dbReference>
<dbReference type="GO" id="GO:0016567">
    <property type="term" value="P:protein ubiquitination"/>
    <property type="evidence" value="ECO:0007669"/>
    <property type="project" value="UniProtKB-UniRule"/>
</dbReference>
<keyword evidence="12 15" id="KW-0539">Nucleus</keyword>
<evidence type="ECO:0000256" key="9">
    <source>
        <dbReference type="ARBA" id="ARBA00022833"/>
    </source>
</evidence>
<keyword evidence="13" id="KW-0694">RNA-binding</keyword>
<evidence type="ECO:0000256" key="16">
    <source>
        <dbReference type="SAM" id="Coils"/>
    </source>
</evidence>
<evidence type="ECO:0000256" key="6">
    <source>
        <dbReference type="ARBA" id="ARBA00022723"/>
    </source>
</evidence>
<organism evidence="19 20">
    <name type="scientific">Trapa natans</name>
    <name type="common">Water chestnut</name>
    <dbReference type="NCBI Taxonomy" id="22666"/>
    <lineage>
        <taxon>Eukaryota</taxon>
        <taxon>Viridiplantae</taxon>
        <taxon>Streptophyta</taxon>
        <taxon>Embryophyta</taxon>
        <taxon>Tracheophyta</taxon>
        <taxon>Spermatophyta</taxon>
        <taxon>Magnoliopsida</taxon>
        <taxon>eudicotyledons</taxon>
        <taxon>Gunneridae</taxon>
        <taxon>Pentapetalae</taxon>
        <taxon>rosids</taxon>
        <taxon>malvids</taxon>
        <taxon>Myrtales</taxon>
        <taxon>Lythraceae</taxon>
        <taxon>Trapa</taxon>
    </lineage>
</organism>
<dbReference type="SUPFAM" id="SSF57850">
    <property type="entry name" value="RING/U-box"/>
    <property type="match status" value="1"/>
</dbReference>
<evidence type="ECO:0000256" key="11">
    <source>
        <dbReference type="ARBA" id="ARBA00023054"/>
    </source>
</evidence>
<comment type="similarity">
    <text evidence="4 15">Belongs to the BRE1 family.</text>
</comment>
<dbReference type="InterPro" id="IPR036612">
    <property type="entry name" value="KH_dom_type_1_sf"/>
</dbReference>
<dbReference type="SMART" id="SM00184">
    <property type="entry name" value="RING"/>
    <property type="match status" value="1"/>
</dbReference>
<dbReference type="GO" id="GO:0033503">
    <property type="term" value="C:HULC complex"/>
    <property type="evidence" value="ECO:0007669"/>
    <property type="project" value="TreeGrafter"/>
</dbReference>
<dbReference type="PANTHER" id="PTHR23163:SF8">
    <property type="entry name" value="E3 UBIQUITIN-PROTEIN LIGASE BRE1-LIKE 2"/>
    <property type="match status" value="1"/>
</dbReference>
<dbReference type="PROSITE" id="PS50089">
    <property type="entry name" value="ZF_RING_2"/>
    <property type="match status" value="1"/>
</dbReference>
<evidence type="ECO:0000259" key="18">
    <source>
        <dbReference type="PROSITE" id="PS50089"/>
    </source>
</evidence>
<gene>
    <name evidence="19" type="ORF">SAY86_030223</name>
</gene>
<evidence type="ECO:0000256" key="8">
    <source>
        <dbReference type="ARBA" id="ARBA00022786"/>
    </source>
</evidence>
<dbReference type="Gene3D" id="3.30.40.10">
    <property type="entry name" value="Zinc/RING finger domain, C3HC4 (zinc finger)"/>
    <property type="match status" value="1"/>
</dbReference>
<evidence type="ECO:0000256" key="10">
    <source>
        <dbReference type="ARBA" id="ARBA00022853"/>
    </source>
</evidence>
<evidence type="ECO:0000256" key="2">
    <source>
        <dbReference type="ARBA" id="ARBA00004123"/>
    </source>
</evidence>
<feature type="domain" description="RING-type" evidence="18">
    <location>
        <begin position="1013"/>
        <end position="1051"/>
    </location>
</feature>
<feature type="compositionally biased region" description="Pro residues" evidence="17">
    <location>
        <begin position="26"/>
        <end position="47"/>
    </location>
</feature>
<dbReference type="SMART" id="SM00322">
    <property type="entry name" value="KH"/>
    <property type="match status" value="1"/>
</dbReference>
<dbReference type="Gene3D" id="3.30.1370.10">
    <property type="entry name" value="K Homology domain, type 1"/>
    <property type="match status" value="1"/>
</dbReference>
<keyword evidence="5 15" id="KW-0808">Transferase</keyword>
<dbReference type="CDD" id="cd16499">
    <property type="entry name" value="RING-HC_Bre1-like"/>
    <property type="match status" value="1"/>
</dbReference>
<keyword evidence="20" id="KW-1185">Reference proteome</keyword>
<protein>
    <recommendedName>
        <fullName evidence="15">E3 ubiquitin protein ligase</fullName>
        <ecNumber evidence="15">2.3.2.27</ecNumber>
    </recommendedName>
</protein>
<dbReference type="EMBL" id="JAXQNO010000005">
    <property type="protein sequence ID" value="KAK4797897.1"/>
    <property type="molecule type" value="Genomic_DNA"/>
</dbReference>
<keyword evidence="8 15" id="KW-0833">Ubl conjugation pathway</keyword>
<evidence type="ECO:0000256" key="17">
    <source>
        <dbReference type="SAM" id="MobiDB-lite"/>
    </source>
</evidence>
<dbReference type="InterPro" id="IPR001841">
    <property type="entry name" value="Znf_RING"/>
</dbReference>
<keyword evidence="7 14" id="KW-0863">Zinc-finger</keyword>
<dbReference type="PROSITE" id="PS00518">
    <property type="entry name" value="ZF_RING_1"/>
    <property type="match status" value="1"/>
</dbReference>
<evidence type="ECO:0000256" key="14">
    <source>
        <dbReference type="PROSITE-ProRule" id="PRU00175"/>
    </source>
</evidence>
<comment type="caution">
    <text evidence="19">The sequence shown here is derived from an EMBL/GenBank/DDBJ whole genome shotgun (WGS) entry which is preliminary data.</text>
</comment>
<dbReference type="AlphaFoldDB" id="A0AAN7RCM4"/>
<evidence type="ECO:0000256" key="13">
    <source>
        <dbReference type="PROSITE-ProRule" id="PRU00117"/>
    </source>
</evidence>
<dbReference type="InterPro" id="IPR013083">
    <property type="entry name" value="Znf_RING/FYVE/PHD"/>
</dbReference>
<keyword evidence="9 15" id="KW-0862">Zinc</keyword>
<feature type="coiled-coil region" evidence="16">
    <location>
        <begin position="231"/>
        <end position="258"/>
    </location>
</feature>
<dbReference type="CDD" id="cd00105">
    <property type="entry name" value="KH-I"/>
    <property type="match status" value="1"/>
</dbReference>
<dbReference type="GO" id="GO:0008270">
    <property type="term" value="F:zinc ion binding"/>
    <property type="evidence" value="ECO:0007669"/>
    <property type="project" value="UniProtKB-KW"/>
</dbReference>
<evidence type="ECO:0000313" key="20">
    <source>
        <dbReference type="Proteomes" id="UP001346149"/>
    </source>
</evidence>
<feature type="coiled-coil region" evidence="16">
    <location>
        <begin position="590"/>
        <end position="631"/>
    </location>
</feature>
<feature type="compositionally biased region" description="Polar residues" evidence="17">
    <location>
        <begin position="1"/>
        <end position="14"/>
    </location>
</feature>
<feature type="coiled-coil region" evidence="16">
    <location>
        <begin position="873"/>
        <end position="1010"/>
    </location>
</feature>
<evidence type="ECO:0000256" key="4">
    <source>
        <dbReference type="ARBA" id="ARBA00005555"/>
    </source>
</evidence>
<dbReference type="GO" id="GO:0061630">
    <property type="term" value="F:ubiquitin protein ligase activity"/>
    <property type="evidence" value="ECO:0007669"/>
    <property type="project" value="UniProtKB-EC"/>
</dbReference>
<evidence type="ECO:0000313" key="19">
    <source>
        <dbReference type="EMBL" id="KAK4797897.1"/>
    </source>
</evidence>
<keyword evidence="11 15" id="KW-0175">Coiled coil</keyword>
<keyword evidence="10 15" id="KW-0156">Chromatin regulator</keyword>
<dbReference type="Pfam" id="PF00013">
    <property type="entry name" value="KH_1"/>
    <property type="match status" value="1"/>
</dbReference>
<dbReference type="InterPro" id="IPR017907">
    <property type="entry name" value="Znf_RING_CS"/>
</dbReference>
<evidence type="ECO:0000256" key="1">
    <source>
        <dbReference type="ARBA" id="ARBA00000900"/>
    </source>
</evidence>
<accession>A0AAN7RCM4</accession>
<reference evidence="19 20" key="1">
    <citation type="journal article" date="2023" name="Hortic Res">
        <title>Pangenome of water caltrop reveals structural variations and asymmetric subgenome divergence after allopolyploidization.</title>
        <authorList>
            <person name="Zhang X."/>
            <person name="Chen Y."/>
            <person name="Wang L."/>
            <person name="Yuan Y."/>
            <person name="Fang M."/>
            <person name="Shi L."/>
            <person name="Lu R."/>
            <person name="Comes H.P."/>
            <person name="Ma Y."/>
            <person name="Chen Y."/>
            <person name="Huang G."/>
            <person name="Zhou Y."/>
            <person name="Zheng Z."/>
            <person name="Qiu Y."/>
        </authorList>
    </citation>
    <scope>NUCLEOTIDE SEQUENCE [LARGE SCALE GENOMIC DNA]</scope>
    <source>
        <strain evidence="19">F231</strain>
    </source>
</reference>
<dbReference type="EC" id="2.3.2.27" evidence="15"/>
<comment type="catalytic activity">
    <reaction evidence="1 15">
        <text>S-ubiquitinyl-[E2 ubiquitin-conjugating enzyme]-L-cysteine + [acceptor protein]-L-lysine = [E2 ubiquitin-conjugating enzyme]-L-cysteine + N(6)-ubiquitinyl-[acceptor protein]-L-lysine.</text>
        <dbReference type="EC" id="2.3.2.27"/>
    </reaction>
</comment>
<feature type="region of interest" description="Disordered" evidence="17">
    <location>
        <begin position="74"/>
        <end position="103"/>
    </location>
</feature>
<evidence type="ECO:0000256" key="3">
    <source>
        <dbReference type="ARBA" id="ARBA00004906"/>
    </source>
</evidence>
<evidence type="ECO:0000256" key="15">
    <source>
        <dbReference type="RuleBase" id="RU365038"/>
    </source>
</evidence>
<evidence type="ECO:0000256" key="12">
    <source>
        <dbReference type="ARBA" id="ARBA00023242"/>
    </source>
</evidence>
<dbReference type="InterPro" id="IPR004087">
    <property type="entry name" value="KH_dom"/>
</dbReference>
<feature type="coiled-coil region" evidence="16">
    <location>
        <begin position="669"/>
        <end position="717"/>
    </location>
</feature>
<comment type="pathway">
    <text evidence="3 15">Protein modification; protein ubiquitination.</text>
</comment>
<dbReference type="PANTHER" id="PTHR23163">
    <property type="entry name" value="RING FINGER PROTEIN-RELATED"/>
    <property type="match status" value="1"/>
</dbReference>